<reference evidence="1 2" key="1">
    <citation type="journal article" date="2016" name="Nat. Commun.">
        <title>Thousands of microbial genomes shed light on interconnected biogeochemical processes in an aquifer system.</title>
        <authorList>
            <person name="Anantharaman K."/>
            <person name="Brown C.T."/>
            <person name="Hug L.A."/>
            <person name="Sharon I."/>
            <person name="Castelle C.J."/>
            <person name="Probst A.J."/>
            <person name="Thomas B.C."/>
            <person name="Singh A."/>
            <person name="Wilkins M.J."/>
            <person name="Karaoz U."/>
            <person name="Brodie E.L."/>
            <person name="Williams K.H."/>
            <person name="Hubbard S.S."/>
            <person name="Banfield J.F."/>
        </authorList>
    </citation>
    <scope>NUCLEOTIDE SEQUENCE [LARGE SCALE GENOMIC DNA]</scope>
</reference>
<proteinExistence type="predicted"/>
<protein>
    <submittedName>
        <fullName evidence="1">Uncharacterized protein</fullName>
    </submittedName>
</protein>
<sequence>MSIEESSILEIIVNKPTLFDKLLALLGGKGLCGYCDKENSFIGFRYSFRPEERIGGTAILNGADHDRLAWCHSCGSVEDLNPAPSED</sequence>
<evidence type="ECO:0000313" key="2">
    <source>
        <dbReference type="Proteomes" id="UP000178764"/>
    </source>
</evidence>
<comment type="caution">
    <text evidence="1">The sequence shown here is derived from an EMBL/GenBank/DDBJ whole genome shotgun (WGS) entry which is preliminary data.</text>
</comment>
<gene>
    <name evidence="1" type="ORF">A2V71_02840</name>
</gene>
<dbReference type="EMBL" id="MEZT01000024">
    <property type="protein sequence ID" value="OGD56235.1"/>
    <property type="molecule type" value="Genomic_DNA"/>
</dbReference>
<organism evidence="1 2">
    <name type="scientific">Candidatus Berkelbacteria bacterium RBG_13_40_8</name>
    <dbReference type="NCBI Taxonomy" id="1797467"/>
    <lineage>
        <taxon>Bacteria</taxon>
        <taxon>Candidatus Berkelbacteria</taxon>
    </lineage>
</organism>
<name>A0A1F5DMA1_9BACT</name>
<evidence type="ECO:0000313" key="1">
    <source>
        <dbReference type="EMBL" id="OGD56235.1"/>
    </source>
</evidence>
<dbReference type="Proteomes" id="UP000178764">
    <property type="component" value="Unassembled WGS sequence"/>
</dbReference>
<accession>A0A1F5DMA1</accession>
<dbReference type="AlphaFoldDB" id="A0A1F5DMA1"/>